<protein>
    <submittedName>
        <fullName evidence="1">Uncharacterized protein</fullName>
    </submittedName>
</protein>
<evidence type="ECO:0000313" key="1">
    <source>
        <dbReference type="EMBL" id="OWK36486.1"/>
    </source>
</evidence>
<evidence type="ECO:0000313" key="2">
    <source>
        <dbReference type="Proteomes" id="UP000214646"/>
    </source>
</evidence>
<comment type="caution">
    <text evidence="1">The sequence shown here is derived from an EMBL/GenBank/DDBJ whole genome shotgun (WGS) entry which is preliminary data.</text>
</comment>
<gene>
    <name evidence="1" type="ORF">FRUB_09049</name>
</gene>
<dbReference type="RefSeq" id="WP_261341219.1">
    <property type="nucleotide sequence ID" value="NZ_NIDE01000017.1"/>
</dbReference>
<dbReference type="Proteomes" id="UP000214646">
    <property type="component" value="Unassembled WGS sequence"/>
</dbReference>
<reference evidence="2" key="1">
    <citation type="submission" date="2017-06" db="EMBL/GenBank/DDBJ databases">
        <title>Genome analysis of Fimbriiglobus ruber SP5, the first member of the order Planctomycetales with confirmed chitinolytic capability.</title>
        <authorList>
            <person name="Ravin N.V."/>
            <person name="Rakitin A.L."/>
            <person name="Ivanova A.A."/>
            <person name="Beletsky A.V."/>
            <person name="Kulichevskaya I.S."/>
            <person name="Mardanov A.V."/>
            <person name="Dedysh S.N."/>
        </authorList>
    </citation>
    <scope>NUCLEOTIDE SEQUENCE [LARGE SCALE GENOMIC DNA]</scope>
    <source>
        <strain evidence="2">SP5</strain>
    </source>
</reference>
<organism evidence="1 2">
    <name type="scientific">Fimbriiglobus ruber</name>
    <dbReference type="NCBI Taxonomy" id="1908690"/>
    <lineage>
        <taxon>Bacteria</taxon>
        <taxon>Pseudomonadati</taxon>
        <taxon>Planctomycetota</taxon>
        <taxon>Planctomycetia</taxon>
        <taxon>Gemmatales</taxon>
        <taxon>Gemmataceae</taxon>
        <taxon>Fimbriiglobus</taxon>
    </lineage>
</organism>
<accession>A0A225DGJ9</accession>
<sequence>MGNPAGVRKKKREKRRKKLEIRLVAKELAHEAQAAKPTTEAAK</sequence>
<name>A0A225DGJ9_9BACT</name>
<dbReference type="AlphaFoldDB" id="A0A225DGJ9"/>
<keyword evidence="2" id="KW-1185">Reference proteome</keyword>
<proteinExistence type="predicted"/>
<dbReference type="EMBL" id="NIDE01000017">
    <property type="protein sequence ID" value="OWK36486.1"/>
    <property type="molecule type" value="Genomic_DNA"/>
</dbReference>